<dbReference type="AlphaFoldDB" id="A0A328D4X7"/>
<dbReference type="EMBL" id="NQVE01000204">
    <property type="protein sequence ID" value="RAL38993.1"/>
    <property type="molecule type" value="Genomic_DNA"/>
</dbReference>
<sequence>MRQIKAEETRLATEAKRSGGIRSGSPLAPQQSYAYATTVAPPNSWPEAQEDDDKVLRVVIPCTQANVPNANGNLSPNPTPYANPNPNALIRIPYHLIP</sequence>
<proteinExistence type="predicted"/>
<evidence type="ECO:0000313" key="3">
    <source>
        <dbReference type="Proteomes" id="UP000249390"/>
    </source>
</evidence>
<evidence type="ECO:0000313" key="2">
    <source>
        <dbReference type="EMBL" id="RAL38993.1"/>
    </source>
</evidence>
<feature type="region of interest" description="Disordered" evidence="1">
    <location>
        <begin position="1"/>
        <end position="29"/>
    </location>
</feature>
<gene>
    <name evidence="2" type="ORF">DM860_014819</name>
</gene>
<organism evidence="2 3">
    <name type="scientific">Cuscuta australis</name>
    <dbReference type="NCBI Taxonomy" id="267555"/>
    <lineage>
        <taxon>Eukaryota</taxon>
        <taxon>Viridiplantae</taxon>
        <taxon>Streptophyta</taxon>
        <taxon>Embryophyta</taxon>
        <taxon>Tracheophyta</taxon>
        <taxon>Spermatophyta</taxon>
        <taxon>Magnoliopsida</taxon>
        <taxon>eudicotyledons</taxon>
        <taxon>Gunneridae</taxon>
        <taxon>Pentapetalae</taxon>
        <taxon>asterids</taxon>
        <taxon>lamiids</taxon>
        <taxon>Solanales</taxon>
        <taxon>Convolvulaceae</taxon>
        <taxon>Cuscuteae</taxon>
        <taxon>Cuscuta</taxon>
        <taxon>Cuscuta subgen. Grammica</taxon>
        <taxon>Cuscuta sect. Cleistogrammica</taxon>
    </lineage>
</organism>
<comment type="caution">
    <text evidence="2">The sequence shown here is derived from an EMBL/GenBank/DDBJ whole genome shotgun (WGS) entry which is preliminary data.</text>
</comment>
<feature type="region of interest" description="Disordered" evidence="1">
    <location>
        <begin position="66"/>
        <end position="86"/>
    </location>
</feature>
<reference evidence="2 3" key="1">
    <citation type="submission" date="2018-06" db="EMBL/GenBank/DDBJ databases">
        <title>The Genome of Cuscuta australis (Dodder) Provides Insight into the Evolution of Plant Parasitism.</title>
        <authorList>
            <person name="Liu H."/>
        </authorList>
    </citation>
    <scope>NUCLEOTIDE SEQUENCE [LARGE SCALE GENOMIC DNA]</scope>
    <source>
        <strain evidence="3">cv. Yunnan</strain>
        <tissue evidence="2">Vines</tissue>
    </source>
</reference>
<accession>A0A328D4X7</accession>
<dbReference type="Proteomes" id="UP000249390">
    <property type="component" value="Unassembled WGS sequence"/>
</dbReference>
<keyword evidence="3" id="KW-1185">Reference proteome</keyword>
<protein>
    <submittedName>
        <fullName evidence="2">Uncharacterized protein</fullName>
    </submittedName>
</protein>
<evidence type="ECO:0000256" key="1">
    <source>
        <dbReference type="SAM" id="MobiDB-lite"/>
    </source>
</evidence>
<feature type="compositionally biased region" description="Basic and acidic residues" evidence="1">
    <location>
        <begin position="1"/>
        <end position="17"/>
    </location>
</feature>
<feature type="compositionally biased region" description="Polar residues" evidence="1">
    <location>
        <begin position="66"/>
        <end position="75"/>
    </location>
</feature>
<name>A0A328D4X7_9ASTE</name>